<dbReference type="InterPro" id="IPR032696">
    <property type="entry name" value="SQ_cyclase_C"/>
</dbReference>
<reference evidence="8 9" key="1">
    <citation type="submission" date="2019-07" db="EMBL/GenBank/DDBJ databases">
        <title>Genome sequencing of lignin-degrading bacterial isolates.</title>
        <authorList>
            <person name="Gladden J."/>
        </authorList>
    </citation>
    <scope>NUCLEOTIDE SEQUENCE [LARGE SCALE GENOMIC DNA]</scope>
    <source>
        <strain evidence="8 9">J11</strain>
    </source>
</reference>
<dbReference type="InterPro" id="IPR006400">
    <property type="entry name" value="Hopene-cyclase"/>
</dbReference>
<dbReference type="SUPFAM" id="SSF48239">
    <property type="entry name" value="Terpenoid cyclases/Protein prenyltransferases"/>
    <property type="match status" value="2"/>
</dbReference>
<comment type="similarity">
    <text evidence="2">Belongs to the terpene cyclase/mutase family.</text>
</comment>
<dbReference type="AlphaFoldDB" id="A0A562B998"/>
<dbReference type="Proteomes" id="UP000318141">
    <property type="component" value="Unassembled WGS sequence"/>
</dbReference>
<dbReference type="NCBIfam" id="TIGR01507">
    <property type="entry name" value="hopene_cyclase"/>
    <property type="match status" value="1"/>
</dbReference>
<comment type="pathway">
    <text evidence="1">Secondary metabolite biosynthesis; hopanoid biosynthesis.</text>
</comment>
<evidence type="ECO:0000256" key="2">
    <source>
        <dbReference type="ARBA" id="ARBA00009755"/>
    </source>
</evidence>
<dbReference type="NCBIfam" id="TIGR01787">
    <property type="entry name" value="squalene_cyclas"/>
    <property type="match status" value="1"/>
</dbReference>
<evidence type="ECO:0000256" key="1">
    <source>
        <dbReference type="ARBA" id="ARBA00004999"/>
    </source>
</evidence>
<feature type="domain" description="Squalene cyclase N-terminal" evidence="7">
    <location>
        <begin position="51"/>
        <end position="340"/>
    </location>
</feature>
<evidence type="ECO:0000259" key="7">
    <source>
        <dbReference type="Pfam" id="PF13249"/>
    </source>
</evidence>
<dbReference type="InterPro" id="IPR032697">
    <property type="entry name" value="SQ_cyclase_N"/>
</dbReference>
<dbReference type="GO" id="GO:0005811">
    <property type="term" value="C:lipid droplet"/>
    <property type="evidence" value="ECO:0007669"/>
    <property type="project" value="InterPro"/>
</dbReference>
<dbReference type="GO" id="GO:0016104">
    <property type="term" value="P:triterpenoid biosynthetic process"/>
    <property type="evidence" value="ECO:0007669"/>
    <property type="project" value="InterPro"/>
</dbReference>
<dbReference type="UniPathway" id="UPA00337"/>
<dbReference type="CDD" id="cd02892">
    <property type="entry name" value="SQCY_1"/>
    <property type="match status" value="1"/>
</dbReference>
<feature type="region of interest" description="Disordered" evidence="5">
    <location>
        <begin position="9"/>
        <end position="46"/>
    </location>
</feature>
<evidence type="ECO:0000256" key="3">
    <source>
        <dbReference type="ARBA" id="ARBA00022737"/>
    </source>
</evidence>
<keyword evidence="9" id="KW-1185">Reference proteome</keyword>
<name>A0A562B998_9BURK</name>
<organism evidence="8 9">
    <name type="scientific">Cupriavidus gilardii J11</name>
    <dbReference type="NCBI Taxonomy" id="936133"/>
    <lineage>
        <taxon>Bacteria</taxon>
        <taxon>Pseudomonadati</taxon>
        <taxon>Pseudomonadota</taxon>
        <taxon>Betaproteobacteria</taxon>
        <taxon>Burkholderiales</taxon>
        <taxon>Burkholderiaceae</taxon>
        <taxon>Cupriavidus</taxon>
    </lineage>
</organism>
<evidence type="ECO:0000256" key="4">
    <source>
        <dbReference type="ARBA" id="ARBA00023235"/>
    </source>
</evidence>
<comment type="caution">
    <text evidence="8">The sequence shown here is derived from an EMBL/GenBank/DDBJ whole genome shotgun (WGS) entry which is preliminary data.</text>
</comment>
<evidence type="ECO:0000313" key="8">
    <source>
        <dbReference type="EMBL" id="TWG81714.1"/>
    </source>
</evidence>
<gene>
    <name evidence="8" type="ORF">L602_000400000330</name>
</gene>
<sequence>MAEIPIAFHGSPQSSGIGLPATPHAPPPSAAPASLPNDPPDPARAGLDDAIERATAALLTRQRRDGHWVFELEADVTIPSEYVLLVHYLGEPADAAVEAGIARYLLRAQNQDGGWPLFHGGASELSASVKAYFALKMIGTSPDSESMRRARERILAMGGAEASNVFTRTLLALYGELPWRSVPLMPVEIMLLPLWSPFHLSKISYWARTVIVPLLVLNTLRPRARNPRGVGIGELIARPGRAGRMPGRAPHQSRLWYAVFRGVDAALRVAEPHAPKALRRRAIAAAERFVRERLNGDDGLGAIFPAMTNAVMMFDALGAPRDEPAVARARAALDRLLVARGDEVYCQPCLSPVWDTSLACHALLEAGTPAAREAARGGLDWLLPLQVLDVRGDWTVRRPTLRPGGWAFQYTNPHYPDVDDTAVVAMALHRAAQEGVRRAADGEAALARAREWIEGMQGRDGGWGAFEPENTHTYLNSIPFADHGALLDPPTADVSARCLSMLAQLGHAPPDSRHAALALRYLLAEQEADGNWYGRWGTNYLYGTWSALCALRAAGLPADAEPVRRAAQWLLSVQNADGGWGEDGDSYRLDYRGHVPAPSTASQTAWALLALMAAGLAGHEAVARGIGWLQRTQRSDGGWDEPAYTAVGFPRVFYLRYHGYALYFPLWALARYRRLRAGAAREGGPPQPLWGM</sequence>
<feature type="domain" description="Squalene cyclase C-terminal" evidence="6">
    <location>
        <begin position="350"/>
        <end position="674"/>
    </location>
</feature>
<proteinExistence type="inferred from homology"/>
<dbReference type="Gene3D" id="1.50.10.20">
    <property type="match status" value="2"/>
</dbReference>
<dbReference type="EMBL" id="VLJN01000034">
    <property type="protein sequence ID" value="TWG81714.1"/>
    <property type="molecule type" value="Genomic_DNA"/>
</dbReference>
<protein>
    <submittedName>
        <fullName evidence="8">Squalene-hopene/tetraprenyl-beta-curcumene cyclase</fullName>
    </submittedName>
</protein>
<dbReference type="GO" id="GO:0016866">
    <property type="term" value="F:intramolecular transferase activity"/>
    <property type="evidence" value="ECO:0007669"/>
    <property type="project" value="InterPro"/>
</dbReference>
<evidence type="ECO:0000259" key="6">
    <source>
        <dbReference type="Pfam" id="PF13243"/>
    </source>
</evidence>
<evidence type="ECO:0000256" key="5">
    <source>
        <dbReference type="SAM" id="MobiDB-lite"/>
    </source>
</evidence>
<keyword evidence="3" id="KW-0677">Repeat</keyword>
<dbReference type="Pfam" id="PF13249">
    <property type="entry name" value="SQHop_cyclase_N"/>
    <property type="match status" value="1"/>
</dbReference>
<dbReference type="InterPro" id="IPR018333">
    <property type="entry name" value="Squalene_cyclase"/>
</dbReference>
<evidence type="ECO:0000313" key="9">
    <source>
        <dbReference type="Proteomes" id="UP000318141"/>
    </source>
</evidence>
<dbReference type="SFLD" id="SFLDG01016">
    <property type="entry name" value="Prenyltransferase_Like_2"/>
    <property type="match status" value="1"/>
</dbReference>
<dbReference type="InterPro" id="IPR008930">
    <property type="entry name" value="Terpenoid_cyclase/PrenylTrfase"/>
</dbReference>
<accession>A0A562B998</accession>
<dbReference type="PANTHER" id="PTHR11764:SF20">
    <property type="entry name" value="LANOSTEROL SYNTHASE"/>
    <property type="match status" value="1"/>
</dbReference>
<keyword evidence="4" id="KW-0413">Isomerase</keyword>
<dbReference type="Pfam" id="PF13243">
    <property type="entry name" value="SQHop_cyclase_C"/>
    <property type="match status" value="1"/>
</dbReference>
<dbReference type="PANTHER" id="PTHR11764">
    <property type="entry name" value="TERPENE CYCLASE/MUTASE FAMILY MEMBER"/>
    <property type="match status" value="1"/>
</dbReference>